<comment type="subcellular location">
    <subcellularLocation>
        <location evidence="1">Cell membrane</location>
        <topology evidence="1">Multi-pass membrane protein</topology>
    </subcellularLocation>
</comment>
<dbReference type="InterPro" id="IPR011701">
    <property type="entry name" value="MFS"/>
</dbReference>
<keyword evidence="6 7" id="KW-0472">Membrane</keyword>
<feature type="transmembrane region" description="Helical" evidence="7">
    <location>
        <begin position="92"/>
        <end position="116"/>
    </location>
</feature>
<feature type="transmembrane region" description="Helical" evidence="7">
    <location>
        <begin position="50"/>
        <end position="71"/>
    </location>
</feature>
<evidence type="ECO:0000256" key="5">
    <source>
        <dbReference type="ARBA" id="ARBA00022989"/>
    </source>
</evidence>
<feature type="transmembrane region" description="Helical" evidence="7">
    <location>
        <begin position="409"/>
        <end position="425"/>
    </location>
</feature>
<keyword evidence="9" id="KW-1185">Reference proteome</keyword>
<evidence type="ECO:0000256" key="6">
    <source>
        <dbReference type="ARBA" id="ARBA00023136"/>
    </source>
</evidence>
<name>A0ABS6V4Z2_9SPHN</name>
<feature type="transmembrane region" description="Helical" evidence="7">
    <location>
        <begin position="335"/>
        <end position="363"/>
    </location>
</feature>
<evidence type="ECO:0000313" key="9">
    <source>
        <dbReference type="Proteomes" id="UP000698028"/>
    </source>
</evidence>
<accession>A0ABS6V4Z2</accession>
<dbReference type="Proteomes" id="UP000698028">
    <property type="component" value="Unassembled WGS sequence"/>
</dbReference>
<sequence>MASTLSLIGKRRFGPLFATLFCGAFNDNLYRTSMVLIVIYGIYADPGQEATFSAVAGGLFILPFFLFSALAGQLADSHDKAAIIRHVKSAEIAIMALGAIGLVLKSVPLLLAMLFATGLQSTIFGPIKYALLPQHLKKDEVLGGTGLVEAATYVAILVGIVVGGLVIYTDATGTLSAGWGAFLVILTAIVGRLFAGHVPPAPPETATDRLKLDWNILRSTTRLLSEFLHRPRIRLAIVCISLFWAMGTMLAAIFPPLVKNALGADPGVATLFLASFSVGVAIGSVVINRLLKGEVSARYSHWAAIGMMAFVADLVRRTSGFEGAAAGTMPVSDFLAAPSGLLILVDLFFIAALAGMYVVPLYAYLTTHVAPGETARAVAANNVVNSGLMVAASLALTASYAASITVTQSLWIVFGFGLVAAWFGWRLHRLVD</sequence>
<keyword evidence="2" id="KW-0813">Transport</keyword>
<gene>
    <name evidence="8" type="ORF">KTQ36_04790</name>
</gene>
<feature type="transmembrane region" description="Helical" evidence="7">
    <location>
        <begin position="266"/>
        <end position="287"/>
    </location>
</feature>
<feature type="transmembrane region" description="Helical" evidence="7">
    <location>
        <begin position="150"/>
        <end position="168"/>
    </location>
</feature>
<feature type="transmembrane region" description="Helical" evidence="7">
    <location>
        <begin position="233"/>
        <end position="254"/>
    </location>
</feature>
<evidence type="ECO:0000256" key="4">
    <source>
        <dbReference type="ARBA" id="ARBA00022692"/>
    </source>
</evidence>
<protein>
    <submittedName>
        <fullName evidence="8">MFS transporter</fullName>
    </submittedName>
</protein>
<dbReference type="RefSeq" id="WP_218632583.1">
    <property type="nucleotide sequence ID" value="NZ_JAHVAH010000001.1"/>
</dbReference>
<evidence type="ECO:0000256" key="7">
    <source>
        <dbReference type="SAM" id="Phobius"/>
    </source>
</evidence>
<keyword evidence="3" id="KW-1003">Cell membrane</keyword>
<evidence type="ECO:0000256" key="1">
    <source>
        <dbReference type="ARBA" id="ARBA00004651"/>
    </source>
</evidence>
<dbReference type="CDD" id="cd06173">
    <property type="entry name" value="MFS_MefA_like"/>
    <property type="match status" value="1"/>
</dbReference>
<feature type="transmembrane region" description="Helical" evidence="7">
    <location>
        <begin position="383"/>
        <end position="402"/>
    </location>
</feature>
<evidence type="ECO:0000313" key="8">
    <source>
        <dbReference type="EMBL" id="MBW0144609.1"/>
    </source>
</evidence>
<feature type="transmembrane region" description="Helical" evidence="7">
    <location>
        <begin position="175"/>
        <end position="195"/>
    </location>
</feature>
<reference evidence="8 9" key="1">
    <citation type="submission" date="2021-07" db="EMBL/GenBank/DDBJ databases">
        <title>The draft genome sequence of Sphingomicrobium sp. B8.</title>
        <authorList>
            <person name="Mu L."/>
        </authorList>
    </citation>
    <scope>NUCLEOTIDE SEQUENCE [LARGE SCALE GENOMIC DNA]</scope>
    <source>
        <strain evidence="8 9">B8</strain>
    </source>
</reference>
<comment type="caution">
    <text evidence="8">The sequence shown here is derived from an EMBL/GenBank/DDBJ whole genome shotgun (WGS) entry which is preliminary data.</text>
</comment>
<evidence type="ECO:0000256" key="2">
    <source>
        <dbReference type="ARBA" id="ARBA00022448"/>
    </source>
</evidence>
<organism evidence="8 9">
    <name type="scientific">Sphingomicrobium clamense</name>
    <dbReference type="NCBI Taxonomy" id="2851013"/>
    <lineage>
        <taxon>Bacteria</taxon>
        <taxon>Pseudomonadati</taxon>
        <taxon>Pseudomonadota</taxon>
        <taxon>Alphaproteobacteria</taxon>
        <taxon>Sphingomonadales</taxon>
        <taxon>Sphingomonadaceae</taxon>
        <taxon>Sphingomicrobium</taxon>
    </lineage>
</organism>
<proteinExistence type="predicted"/>
<dbReference type="EMBL" id="JAHVAH010000001">
    <property type="protein sequence ID" value="MBW0144609.1"/>
    <property type="molecule type" value="Genomic_DNA"/>
</dbReference>
<keyword evidence="4 7" id="KW-0812">Transmembrane</keyword>
<dbReference type="PANTHER" id="PTHR43266">
    <property type="entry name" value="MACROLIDE-EFFLUX PROTEIN"/>
    <property type="match status" value="1"/>
</dbReference>
<keyword evidence="5 7" id="KW-1133">Transmembrane helix</keyword>
<evidence type="ECO:0000256" key="3">
    <source>
        <dbReference type="ARBA" id="ARBA00022475"/>
    </source>
</evidence>
<dbReference type="Pfam" id="PF07690">
    <property type="entry name" value="MFS_1"/>
    <property type="match status" value="1"/>
</dbReference>
<dbReference type="PANTHER" id="PTHR43266:SF2">
    <property type="entry name" value="MAJOR FACILITATOR SUPERFAMILY (MFS) PROFILE DOMAIN-CONTAINING PROTEIN"/>
    <property type="match status" value="1"/>
</dbReference>